<dbReference type="AlphaFoldDB" id="A0A1M6PT42"/>
<feature type="domain" description="FAD dependent oxidoreductase central" evidence="6">
    <location>
        <begin position="364"/>
        <end position="416"/>
    </location>
</feature>
<dbReference type="Gene3D" id="3.30.9.10">
    <property type="entry name" value="D-Amino Acid Oxidase, subunit A, domain 2"/>
    <property type="match status" value="1"/>
</dbReference>
<comment type="similarity">
    <text evidence="1">Belongs to the GcvT family.</text>
</comment>
<dbReference type="STRING" id="1470563.SAMN05444000_11936"/>
<evidence type="ECO:0000313" key="8">
    <source>
        <dbReference type="Proteomes" id="UP000183982"/>
    </source>
</evidence>
<dbReference type="GO" id="GO:0016491">
    <property type="term" value="F:oxidoreductase activity"/>
    <property type="evidence" value="ECO:0007669"/>
    <property type="project" value="UniProtKB-KW"/>
</dbReference>
<gene>
    <name evidence="7" type="ORF">SAMN05444000_11936</name>
</gene>
<dbReference type="Pfam" id="PF08669">
    <property type="entry name" value="GCV_T_C"/>
    <property type="match status" value="1"/>
</dbReference>
<evidence type="ECO:0000256" key="1">
    <source>
        <dbReference type="ARBA" id="ARBA00008609"/>
    </source>
</evidence>
<evidence type="ECO:0000256" key="2">
    <source>
        <dbReference type="ARBA" id="ARBA00023002"/>
    </source>
</evidence>
<dbReference type="InterPro" id="IPR006076">
    <property type="entry name" value="FAD-dep_OxRdtase"/>
</dbReference>
<feature type="domain" description="GCVT N-terminal" evidence="4">
    <location>
        <begin position="418"/>
        <end position="686"/>
    </location>
</feature>
<evidence type="ECO:0000259" key="3">
    <source>
        <dbReference type="Pfam" id="PF01266"/>
    </source>
</evidence>
<dbReference type="Gene3D" id="3.30.1360.120">
    <property type="entry name" value="Probable tRNA modification gtpase trme, domain 1"/>
    <property type="match status" value="1"/>
</dbReference>
<dbReference type="SUPFAM" id="SSF51905">
    <property type="entry name" value="FAD/NAD(P)-binding domain"/>
    <property type="match status" value="1"/>
</dbReference>
<dbReference type="InterPro" id="IPR006222">
    <property type="entry name" value="GCVT_N"/>
</dbReference>
<dbReference type="InterPro" id="IPR013977">
    <property type="entry name" value="GcvT_C"/>
</dbReference>
<reference evidence="8" key="1">
    <citation type="submission" date="2016-11" db="EMBL/GenBank/DDBJ databases">
        <authorList>
            <person name="Varghese N."/>
            <person name="Submissions S."/>
        </authorList>
    </citation>
    <scope>NUCLEOTIDE SEQUENCE [LARGE SCALE GENOMIC DNA]</scope>
    <source>
        <strain evidence="8">DSM 100564</strain>
    </source>
</reference>
<dbReference type="InterPro" id="IPR029043">
    <property type="entry name" value="GcvT/YgfZ_C"/>
</dbReference>
<dbReference type="InterPro" id="IPR036188">
    <property type="entry name" value="FAD/NAD-bd_sf"/>
</dbReference>
<proteinExistence type="inferred from homology"/>
<evidence type="ECO:0000259" key="5">
    <source>
        <dbReference type="Pfam" id="PF08669"/>
    </source>
</evidence>
<evidence type="ECO:0000259" key="6">
    <source>
        <dbReference type="Pfam" id="PF16350"/>
    </source>
</evidence>
<dbReference type="Proteomes" id="UP000183982">
    <property type="component" value="Unassembled WGS sequence"/>
</dbReference>
<dbReference type="OrthoDB" id="7156675at2"/>
<evidence type="ECO:0000259" key="4">
    <source>
        <dbReference type="Pfam" id="PF01571"/>
    </source>
</evidence>
<accession>A0A1M6PT42</accession>
<feature type="domain" description="FAD dependent oxidoreductase" evidence="3">
    <location>
        <begin position="4"/>
        <end position="358"/>
    </location>
</feature>
<dbReference type="Gene3D" id="3.50.50.60">
    <property type="entry name" value="FAD/NAD(P)-binding domain"/>
    <property type="match status" value="1"/>
</dbReference>
<evidence type="ECO:0000313" key="7">
    <source>
        <dbReference type="EMBL" id="SHK11078.1"/>
    </source>
</evidence>
<dbReference type="SUPFAM" id="SSF54373">
    <property type="entry name" value="FAD-linked reductases, C-terminal domain"/>
    <property type="match status" value="1"/>
</dbReference>
<sequence length="795" mass="85633">MSKTIIIGGGVIGLSVAYHLAQRGASNVVLLERNQLTSGTSWHAAGIVGPLRATPNMTRLASHALKLFPQLEQETGLSTGYKKTGGYWLARETERLDELHRIADLGLTQGLTPQVVSTKDVHVPGLDLSDHVGALYVPEDGNVNPVDLCMAYARGARSGGVEIHENVQVSSLLTQDGQACGVQLADGTEIAADIVILCAGAWSKALAETAGVALPLQAVEHMYVVTEPMANLPEPFPVIRDLDRGIYIKGDAGKLVIGGFEPDAKCWNAFGPEGDRPFLELPEDWDQFAPFMEAALDLIPALEIAGIQHFMNGPESFTADTRPLVGETPQVDGLFVAAGMNSVGVMSSAGIGRALADWVLDRVPPMDMWEVDIARADPRTAGSAHMAERMQETVSDLFAMHWPYKQPKAGRNLRQSALHDHWAAKGAVFGLTAGWERGLWYAVNPSESNLPYAVGPQPWLPIAKREAAVMATGTVLIDLSPFAKLDVFGAGALEALNWLTTAQMDVAVGRAVYTQVLNENGGIEMDVTITRLSQTDFHLTSGAATRMRDLAYLRRHLTGDVEILDRTEDYCTIGVMGAGSRTMLKGLTPSWTDVPFGYATDITLAGVSCRITRVSFVGELGWEVTVEASQAAPVFEALVAAGGEPLGHYALDGCRIEKGFKHWGHDLGPEITPLEAGLGFTIDWTKAFLGKSVLEQQRSDGLQRRMVLLEVDGNALMLHDEPIYEGTDHIGLTTSGAVGARTGLNLAFGLISVSPGDTLDTLFARQFTVRVAGQDYAAKPLRRPPFDPKGERMRT</sequence>
<dbReference type="RefSeq" id="WP_073254809.1">
    <property type="nucleotide sequence ID" value="NZ_FQZQ01000019.1"/>
</dbReference>
<keyword evidence="2" id="KW-0560">Oxidoreductase</keyword>
<dbReference type="PANTHER" id="PTHR43757">
    <property type="entry name" value="AMINOMETHYLTRANSFERASE"/>
    <property type="match status" value="1"/>
</dbReference>
<dbReference type="SUPFAM" id="SSF101790">
    <property type="entry name" value="Aminomethyltransferase beta-barrel domain"/>
    <property type="match status" value="1"/>
</dbReference>
<dbReference type="Pfam" id="PF01266">
    <property type="entry name" value="DAO"/>
    <property type="match status" value="1"/>
</dbReference>
<dbReference type="PANTHER" id="PTHR43757:SF2">
    <property type="entry name" value="AMINOMETHYLTRANSFERASE, MITOCHONDRIAL"/>
    <property type="match status" value="1"/>
</dbReference>
<dbReference type="Pfam" id="PF01571">
    <property type="entry name" value="GCV_T"/>
    <property type="match status" value="1"/>
</dbReference>
<dbReference type="EMBL" id="FQZQ01000019">
    <property type="protein sequence ID" value="SHK11078.1"/>
    <property type="molecule type" value="Genomic_DNA"/>
</dbReference>
<protein>
    <submittedName>
        <fullName evidence="7">4-methylaminobutanoate oxidase (Formaldehyde-forming)</fullName>
    </submittedName>
</protein>
<dbReference type="Pfam" id="PF16350">
    <property type="entry name" value="FAO_M"/>
    <property type="match status" value="1"/>
</dbReference>
<dbReference type="InterPro" id="IPR027266">
    <property type="entry name" value="TrmE/GcvT-like"/>
</dbReference>
<dbReference type="InterPro" id="IPR028896">
    <property type="entry name" value="GcvT/YgfZ/DmdA"/>
</dbReference>
<dbReference type="InterPro" id="IPR032503">
    <property type="entry name" value="FAO_M"/>
</dbReference>
<dbReference type="SUPFAM" id="SSF103025">
    <property type="entry name" value="Folate-binding domain"/>
    <property type="match status" value="1"/>
</dbReference>
<keyword evidence="8" id="KW-1185">Reference proteome</keyword>
<name>A0A1M6PT42_9RHOB</name>
<feature type="domain" description="Aminomethyltransferase C-terminal" evidence="5">
    <location>
        <begin position="704"/>
        <end position="787"/>
    </location>
</feature>
<organism evidence="7 8">
    <name type="scientific">Shimia gijangensis</name>
    <dbReference type="NCBI Taxonomy" id="1470563"/>
    <lineage>
        <taxon>Bacteria</taxon>
        <taxon>Pseudomonadati</taxon>
        <taxon>Pseudomonadota</taxon>
        <taxon>Alphaproteobacteria</taxon>
        <taxon>Rhodobacterales</taxon>
        <taxon>Roseobacteraceae</taxon>
    </lineage>
</organism>